<keyword evidence="10 12" id="KW-0472">Membrane</keyword>
<dbReference type="NCBIfam" id="TIGR00830">
    <property type="entry name" value="PTBA"/>
    <property type="match status" value="1"/>
</dbReference>
<dbReference type="PROSITE" id="PS01035">
    <property type="entry name" value="PTS_EIIB_TYPE_1_CYS"/>
    <property type="match status" value="1"/>
</dbReference>
<keyword evidence="3" id="KW-1003">Cell membrane</keyword>
<dbReference type="InterPro" id="IPR018113">
    <property type="entry name" value="PTrfase_EIIB_Cys"/>
</dbReference>
<dbReference type="GO" id="GO:0005886">
    <property type="term" value="C:plasma membrane"/>
    <property type="evidence" value="ECO:0007669"/>
    <property type="project" value="UniProtKB-SubCell"/>
</dbReference>
<dbReference type="PANTHER" id="PTHR30175">
    <property type="entry name" value="PHOSPHOTRANSFERASE SYSTEM TRANSPORT PROTEIN"/>
    <property type="match status" value="1"/>
</dbReference>
<dbReference type="OrthoDB" id="9797715at2"/>
<evidence type="ECO:0000256" key="6">
    <source>
        <dbReference type="ARBA" id="ARBA00022683"/>
    </source>
</evidence>
<name>A0A7J5AXK6_9MICO</name>
<evidence type="ECO:0000256" key="3">
    <source>
        <dbReference type="ARBA" id="ARBA00022475"/>
    </source>
</evidence>
<evidence type="ECO:0000256" key="7">
    <source>
        <dbReference type="ARBA" id="ARBA00022692"/>
    </source>
</evidence>
<keyword evidence="8" id="KW-0418">Kinase</keyword>
<dbReference type="FunFam" id="2.70.70.10:FF:000001">
    <property type="entry name" value="PTS system glucose-specific IIA component"/>
    <property type="match status" value="1"/>
</dbReference>
<keyword evidence="17" id="KW-1185">Reference proteome</keyword>
<feature type="transmembrane region" description="Helical" evidence="12">
    <location>
        <begin position="215"/>
        <end position="233"/>
    </location>
</feature>
<evidence type="ECO:0000256" key="12">
    <source>
        <dbReference type="SAM" id="Phobius"/>
    </source>
</evidence>
<evidence type="ECO:0000256" key="8">
    <source>
        <dbReference type="ARBA" id="ARBA00022777"/>
    </source>
</evidence>
<evidence type="ECO:0000313" key="16">
    <source>
        <dbReference type="EMBL" id="KAB1636189.1"/>
    </source>
</evidence>
<dbReference type="GO" id="GO:0009401">
    <property type="term" value="P:phosphoenolpyruvate-dependent sugar phosphotransferase system"/>
    <property type="evidence" value="ECO:0007669"/>
    <property type="project" value="UniProtKB-KW"/>
</dbReference>
<feature type="domain" description="PTS EIIA type-1" evidence="13">
    <location>
        <begin position="495"/>
        <end position="599"/>
    </location>
</feature>
<evidence type="ECO:0000256" key="9">
    <source>
        <dbReference type="ARBA" id="ARBA00022989"/>
    </source>
</evidence>
<keyword evidence="2" id="KW-0813">Transport</keyword>
<feature type="active site" description="Phosphocysteine intermediate; for EIIB activity" evidence="11">
    <location>
        <position position="26"/>
    </location>
</feature>
<keyword evidence="7 12" id="KW-0812">Transmembrane</keyword>
<feature type="transmembrane region" description="Helical" evidence="12">
    <location>
        <begin position="144"/>
        <end position="165"/>
    </location>
</feature>
<dbReference type="GO" id="GO:0016301">
    <property type="term" value="F:kinase activity"/>
    <property type="evidence" value="ECO:0007669"/>
    <property type="project" value="UniProtKB-KW"/>
</dbReference>
<dbReference type="AlphaFoldDB" id="A0A7J5AXK6"/>
<reference evidence="16 17" key="1">
    <citation type="submission" date="2019-09" db="EMBL/GenBank/DDBJ databases">
        <title>Phylogeny of genus Pseudoclavibacter and closely related genus.</title>
        <authorList>
            <person name="Li Y."/>
        </authorList>
    </citation>
    <scope>NUCLEOTIDE SEQUENCE [LARGE SCALE GENOMIC DNA]</scope>
    <source>
        <strain evidence="16 17">THG-MD12</strain>
    </source>
</reference>
<dbReference type="Gene3D" id="2.70.70.10">
    <property type="entry name" value="Glucose Permease (Domain IIA)"/>
    <property type="match status" value="1"/>
</dbReference>
<evidence type="ECO:0000256" key="10">
    <source>
        <dbReference type="ARBA" id="ARBA00023136"/>
    </source>
</evidence>
<evidence type="ECO:0000259" key="13">
    <source>
        <dbReference type="PROSITE" id="PS51093"/>
    </source>
</evidence>
<dbReference type="Proteomes" id="UP000490386">
    <property type="component" value="Unassembled WGS sequence"/>
</dbReference>
<comment type="caution">
    <text evidence="16">The sequence shown here is derived from an EMBL/GenBank/DDBJ whole genome shotgun (WGS) entry which is preliminary data.</text>
</comment>
<evidence type="ECO:0000256" key="5">
    <source>
        <dbReference type="ARBA" id="ARBA00022679"/>
    </source>
</evidence>
<dbReference type="GO" id="GO:0090589">
    <property type="term" value="F:protein-phosphocysteine-trehalose phosphotransferase system transporter activity"/>
    <property type="evidence" value="ECO:0007669"/>
    <property type="project" value="TreeGrafter"/>
</dbReference>
<evidence type="ECO:0000259" key="14">
    <source>
        <dbReference type="PROSITE" id="PS51098"/>
    </source>
</evidence>
<dbReference type="SUPFAM" id="SSF51261">
    <property type="entry name" value="Duplicated hybrid motif"/>
    <property type="match status" value="1"/>
</dbReference>
<dbReference type="InterPro" id="IPR001996">
    <property type="entry name" value="PTS_IIB_1"/>
</dbReference>
<dbReference type="Pfam" id="PF00358">
    <property type="entry name" value="PTS_EIIA_1"/>
    <property type="match status" value="1"/>
</dbReference>
<dbReference type="InterPro" id="IPR013013">
    <property type="entry name" value="PTS_EIIC_1"/>
</dbReference>
<sequence>MNISSEAAEILEHVGGSSNVSALQHCSTRLRFTLADDRTVDESALKSIPGVLGVVRGPQTQVIVGGRVLEYYRAVEKLRSGSPTAAAAEKTRTPWTVKRVGSKVLDFVVSVFVPIIPAIAGAGIFKSLLVLAAALGWIDRETDSYALISAVPDAVFAFLPLLVAYTTAKKLDVNRPVALGTVALLLFPAFTALVTQEGGTALFGIPVPVVNYNSQVFPAILAVLLLWGTERFFTKFSWPPIRTFFVPLMCYLVVAPATVFLIGPLGFEIGDLFAGLLFNFHNTFGWIAVALLAAILPFLISVGMHKPLLPPTITTMATYGKESFYLTASLAHNISEAGASFAVALRTRNQGLRAIAVSAGFSALFGVTEPALYGVTLQNRRALIAVLAGAITSGAYLGITFVDTFAIVSPGLASISMFIDSLDPWNLIHALIGLVIGLVVSFVVGVVLWKDSDSGTLRVLGQAESQPLNAADDTVSLAIVAPMKGEVVELSSLEDGVFSSGVLGEGVAIRPADGRVVAPVTGTVTSMLDSRHAIGIRTDDGVEVLVHVGMDTVALDGAPFTTHVAQGDRVEAGQPVIDADLDAIRAAGLDTITPVVVVNSAGRDVRFTTGQHTERAAQLIELTTIKETANGTV</sequence>
<dbReference type="RefSeq" id="WP_151424898.1">
    <property type="nucleotide sequence ID" value="NZ_WBJX01000007.1"/>
</dbReference>
<dbReference type="InterPro" id="IPR011055">
    <property type="entry name" value="Dup_hybrid_motif"/>
</dbReference>
<gene>
    <name evidence="16" type="ORF">F8O03_16835</name>
</gene>
<dbReference type="InterPro" id="IPR036878">
    <property type="entry name" value="Glu_permease_IIB"/>
</dbReference>
<keyword evidence="6" id="KW-0598">Phosphotransferase system</keyword>
<dbReference type="Gene3D" id="3.30.1360.60">
    <property type="entry name" value="Glucose permease domain IIB"/>
    <property type="match status" value="1"/>
</dbReference>
<evidence type="ECO:0000256" key="2">
    <source>
        <dbReference type="ARBA" id="ARBA00022448"/>
    </source>
</evidence>
<dbReference type="Pfam" id="PF00367">
    <property type="entry name" value="PTS_EIIB"/>
    <property type="match status" value="1"/>
</dbReference>
<feature type="transmembrane region" description="Helical" evidence="12">
    <location>
        <begin position="177"/>
        <end position="195"/>
    </location>
</feature>
<dbReference type="CDD" id="cd00212">
    <property type="entry name" value="PTS_IIB_glc"/>
    <property type="match status" value="1"/>
</dbReference>
<dbReference type="NCBIfam" id="TIGR01995">
    <property type="entry name" value="PTS-II-ABC-beta"/>
    <property type="match status" value="1"/>
</dbReference>
<feature type="transmembrane region" description="Helical" evidence="12">
    <location>
        <begin position="283"/>
        <end position="303"/>
    </location>
</feature>
<dbReference type="InterPro" id="IPR001127">
    <property type="entry name" value="PTS_EIIA_1_perm"/>
</dbReference>
<feature type="transmembrane region" description="Helical" evidence="12">
    <location>
        <begin position="107"/>
        <end position="138"/>
    </location>
</feature>
<dbReference type="PROSITE" id="PS51103">
    <property type="entry name" value="PTS_EIIC_TYPE_1"/>
    <property type="match status" value="1"/>
</dbReference>
<dbReference type="PROSITE" id="PS51098">
    <property type="entry name" value="PTS_EIIB_TYPE_1"/>
    <property type="match status" value="1"/>
</dbReference>
<dbReference type="InterPro" id="IPR003352">
    <property type="entry name" value="PTS_EIIC"/>
</dbReference>
<evidence type="ECO:0000256" key="4">
    <source>
        <dbReference type="ARBA" id="ARBA00022597"/>
    </source>
</evidence>
<dbReference type="SUPFAM" id="SSF55604">
    <property type="entry name" value="Glucose permease domain IIB"/>
    <property type="match status" value="1"/>
</dbReference>
<organism evidence="16 17">
    <name type="scientific">Pseudoclavibacter terrae</name>
    <dbReference type="NCBI Taxonomy" id="1530195"/>
    <lineage>
        <taxon>Bacteria</taxon>
        <taxon>Bacillati</taxon>
        <taxon>Actinomycetota</taxon>
        <taxon>Actinomycetes</taxon>
        <taxon>Micrococcales</taxon>
        <taxon>Microbacteriaceae</taxon>
        <taxon>Pseudoclavibacter</taxon>
    </lineage>
</organism>
<dbReference type="PANTHER" id="PTHR30175:SF1">
    <property type="entry name" value="PTS SYSTEM ARBUTIN-, CELLOBIOSE-, AND SALICIN-SPECIFIC EIIBC COMPONENT-RELATED"/>
    <property type="match status" value="1"/>
</dbReference>
<comment type="subcellular location">
    <subcellularLocation>
        <location evidence="1">Cell membrane</location>
        <topology evidence="1">Multi-pass membrane protein</topology>
    </subcellularLocation>
</comment>
<evidence type="ECO:0000256" key="11">
    <source>
        <dbReference type="PROSITE-ProRule" id="PRU00421"/>
    </source>
</evidence>
<feature type="transmembrane region" description="Helical" evidence="12">
    <location>
        <begin position="427"/>
        <end position="449"/>
    </location>
</feature>
<keyword evidence="9 12" id="KW-1133">Transmembrane helix</keyword>
<accession>A0A7J5AXK6</accession>
<feature type="domain" description="PTS EIIB type-1" evidence="14">
    <location>
        <begin position="4"/>
        <end position="85"/>
    </location>
</feature>
<protein>
    <submittedName>
        <fullName evidence="16">PTS beta-glucoside transporter subunit EIIBCA</fullName>
    </submittedName>
</protein>
<dbReference type="InterPro" id="IPR011297">
    <property type="entry name" value="PTS_IIABC_b_glu"/>
</dbReference>
<evidence type="ECO:0000313" key="17">
    <source>
        <dbReference type="Proteomes" id="UP000490386"/>
    </source>
</evidence>
<keyword evidence="5" id="KW-0808">Transferase</keyword>
<evidence type="ECO:0000259" key="15">
    <source>
        <dbReference type="PROSITE" id="PS51103"/>
    </source>
</evidence>
<dbReference type="EMBL" id="WBJX01000007">
    <property type="protein sequence ID" value="KAB1636189.1"/>
    <property type="molecule type" value="Genomic_DNA"/>
</dbReference>
<dbReference type="PROSITE" id="PS00371">
    <property type="entry name" value="PTS_EIIA_TYPE_1_HIS"/>
    <property type="match status" value="1"/>
</dbReference>
<feature type="transmembrane region" description="Helical" evidence="12">
    <location>
        <begin position="382"/>
        <end position="407"/>
    </location>
</feature>
<feature type="transmembrane region" description="Helical" evidence="12">
    <location>
        <begin position="351"/>
        <end position="375"/>
    </location>
</feature>
<dbReference type="GO" id="GO:0015771">
    <property type="term" value="P:trehalose transport"/>
    <property type="evidence" value="ECO:0007669"/>
    <property type="project" value="TreeGrafter"/>
</dbReference>
<proteinExistence type="predicted"/>
<keyword evidence="4" id="KW-0762">Sugar transport</keyword>
<dbReference type="InterPro" id="IPR050558">
    <property type="entry name" value="PTS_Sugar-Specific_Components"/>
</dbReference>
<feature type="transmembrane region" description="Helical" evidence="12">
    <location>
        <begin position="324"/>
        <end position="345"/>
    </location>
</feature>
<dbReference type="PROSITE" id="PS51093">
    <property type="entry name" value="PTS_EIIA_TYPE_1"/>
    <property type="match status" value="1"/>
</dbReference>
<dbReference type="GO" id="GO:0008982">
    <property type="term" value="F:protein-N(PI)-phosphohistidine-sugar phosphotransferase activity"/>
    <property type="evidence" value="ECO:0007669"/>
    <property type="project" value="InterPro"/>
</dbReference>
<evidence type="ECO:0000256" key="1">
    <source>
        <dbReference type="ARBA" id="ARBA00004651"/>
    </source>
</evidence>
<dbReference type="Pfam" id="PF02378">
    <property type="entry name" value="PTS_EIIC"/>
    <property type="match status" value="1"/>
</dbReference>
<feature type="domain" description="PTS EIIC type-1" evidence="15">
    <location>
        <begin position="106"/>
        <end position="464"/>
    </location>
</feature>
<feature type="transmembrane region" description="Helical" evidence="12">
    <location>
        <begin position="245"/>
        <end position="263"/>
    </location>
</feature>